<dbReference type="PANTHER" id="PTHR23305:SF18">
    <property type="entry name" value="OBG-TYPE G DOMAIN-CONTAINING PROTEIN"/>
    <property type="match status" value="1"/>
</dbReference>
<dbReference type="InterPro" id="IPR004396">
    <property type="entry name" value="ATPase_YchF/OLA1"/>
</dbReference>
<dbReference type="PANTHER" id="PTHR23305">
    <property type="entry name" value="OBG GTPASE FAMILY"/>
    <property type="match status" value="1"/>
</dbReference>
<dbReference type="EMBL" id="BX248583">
    <property type="protein sequence ID" value="CAD83411.1"/>
    <property type="molecule type" value="Genomic_DNA"/>
</dbReference>
<proteinExistence type="predicted"/>
<reference evidence="8 9" key="1">
    <citation type="journal article" date="2003" name="Proc. Natl. Acad. Sci. U.S.A.">
        <title>The genome sequence of Blochmannia floridanus: comparative analysis of reduced genomes.</title>
        <authorList>
            <person name="Gil R."/>
            <person name="Silva F.J."/>
            <person name="Zientz E."/>
            <person name="Delmotte F."/>
            <person name="Gonzalez-Candelas F."/>
            <person name="Latorre A."/>
            <person name="Rausell C."/>
            <person name="Kramerbeek J."/>
            <person name="Gadau J."/>
            <person name="Hoelldobler B."/>
            <person name="van Ham R.C.H.J."/>
            <person name="Gross R."/>
            <person name="Moya A."/>
        </authorList>
    </citation>
    <scope>NUCLEOTIDE SEQUENCE [LARGE SCALE GENOMIC DNA]</scope>
</reference>
<keyword evidence="4" id="KW-0067">ATP-binding</keyword>
<protein>
    <submittedName>
        <fullName evidence="8">Predicted GTPase probable translation factor</fullName>
    </submittedName>
</protein>
<dbReference type="Pfam" id="PF06071">
    <property type="entry name" value="YchF-GTPase_C"/>
    <property type="match status" value="1"/>
</dbReference>
<dbReference type="PIRSF" id="PIRSF006641">
    <property type="entry name" value="CHP00092"/>
    <property type="match status" value="1"/>
</dbReference>
<dbReference type="Gene3D" id="1.10.150.300">
    <property type="entry name" value="TGS-like domain"/>
    <property type="match status" value="1"/>
</dbReference>
<dbReference type="STRING" id="203907.Bfl344"/>
<dbReference type="InterPro" id="IPR012676">
    <property type="entry name" value="TGS-like"/>
</dbReference>
<dbReference type="Pfam" id="PF01926">
    <property type="entry name" value="MMR_HSR1"/>
    <property type="match status" value="1"/>
</dbReference>
<organism evidence="8 9">
    <name type="scientific">Blochmanniella floridana</name>
    <dbReference type="NCBI Taxonomy" id="203907"/>
    <lineage>
        <taxon>Bacteria</taxon>
        <taxon>Pseudomonadati</taxon>
        <taxon>Pseudomonadota</taxon>
        <taxon>Gammaproteobacteria</taxon>
        <taxon>Enterobacterales</taxon>
        <taxon>Enterobacteriaceae</taxon>
        <taxon>ant endosymbionts</taxon>
        <taxon>Candidatus Blochmanniella</taxon>
    </lineage>
</organism>
<evidence type="ECO:0000256" key="4">
    <source>
        <dbReference type="ARBA" id="ARBA00022840"/>
    </source>
</evidence>
<evidence type="ECO:0000313" key="9">
    <source>
        <dbReference type="Proteomes" id="UP000002192"/>
    </source>
</evidence>
<keyword evidence="3" id="KW-0547">Nucleotide-binding</keyword>
<dbReference type="InterPro" id="IPR013029">
    <property type="entry name" value="YchF_C"/>
</dbReference>
<evidence type="ECO:0000259" key="7">
    <source>
        <dbReference type="PROSITE" id="PS51880"/>
    </source>
</evidence>
<dbReference type="SUPFAM" id="SSF81271">
    <property type="entry name" value="TGS-like"/>
    <property type="match status" value="1"/>
</dbReference>
<comment type="cofactor">
    <cofactor evidence="1">
        <name>Mg(2+)</name>
        <dbReference type="ChEBI" id="CHEBI:18420"/>
    </cofactor>
</comment>
<dbReference type="GO" id="GO:0046872">
    <property type="term" value="F:metal ion binding"/>
    <property type="evidence" value="ECO:0007669"/>
    <property type="project" value="UniProtKB-KW"/>
</dbReference>
<dbReference type="InterPro" id="IPR031167">
    <property type="entry name" value="G_OBG"/>
</dbReference>
<dbReference type="GO" id="GO:0005524">
    <property type="term" value="F:ATP binding"/>
    <property type="evidence" value="ECO:0007669"/>
    <property type="project" value="UniProtKB-KW"/>
</dbReference>
<dbReference type="GO" id="GO:0005737">
    <property type="term" value="C:cytoplasm"/>
    <property type="evidence" value="ECO:0007669"/>
    <property type="project" value="TreeGrafter"/>
</dbReference>
<dbReference type="InterPro" id="IPR027417">
    <property type="entry name" value="P-loop_NTPase"/>
</dbReference>
<feature type="domain" description="TGS" evidence="7">
    <location>
        <begin position="263"/>
        <end position="346"/>
    </location>
</feature>
<dbReference type="KEGG" id="bfl:Bfl344"/>
<dbReference type="InterPro" id="IPR006073">
    <property type="entry name" value="GTP-bd"/>
</dbReference>
<evidence type="ECO:0000259" key="6">
    <source>
        <dbReference type="PROSITE" id="PS51710"/>
    </source>
</evidence>
<evidence type="ECO:0000313" key="8">
    <source>
        <dbReference type="EMBL" id="CAD83411.1"/>
    </source>
</evidence>
<dbReference type="SUPFAM" id="SSF52540">
    <property type="entry name" value="P-loop containing nucleoside triphosphate hydrolases"/>
    <property type="match status" value="1"/>
</dbReference>
<dbReference type="FunFam" id="3.10.20.30:FF:000029">
    <property type="entry name" value="Obg-like ATPase 1"/>
    <property type="match status" value="1"/>
</dbReference>
<dbReference type="InterPro" id="IPR004095">
    <property type="entry name" value="TGS"/>
</dbReference>
<evidence type="ECO:0000256" key="3">
    <source>
        <dbReference type="ARBA" id="ARBA00022741"/>
    </source>
</evidence>
<keyword evidence="9" id="KW-1185">Reference proteome</keyword>
<accession>Q7VR78</accession>
<dbReference type="eggNOG" id="COG0012">
    <property type="taxonomic scope" value="Bacteria"/>
</dbReference>
<dbReference type="PROSITE" id="PS51710">
    <property type="entry name" value="G_OBG"/>
    <property type="match status" value="1"/>
</dbReference>
<evidence type="ECO:0000256" key="1">
    <source>
        <dbReference type="ARBA" id="ARBA00001946"/>
    </source>
</evidence>
<dbReference type="OrthoDB" id="9810373at2"/>
<evidence type="ECO:0000256" key="5">
    <source>
        <dbReference type="ARBA" id="ARBA00022842"/>
    </source>
</evidence>
<keyword evidence="2" id="KW-0479">Metal-binding</keyword>
<dbReference type="GO" id="GO:0016887">
    <property type="term" value="F:ATP hydrolysis activity"/>
    <property type="evidence" value="ECO:0007669"/>
    <property type="project" value="InterPro"/>
</dbReference>
<dbReference type="Gene3D" id="3.40.50.300">
    <property type="entry name" value="P-loop containing nucleotide triphosphate hydrolases"/>
    <property type="match status" value="1"/>
</dbReference>
<keyword evidence="5" id="KW-0460">Magnesium</keyword>
<dbReference type="InterPro" id="IPR023192">
    <property type="entry name" value="TGS-like_dom_sf"/>
</dbReference>
<dbReference type="Gene3D" id="3.10.20.30">
    <property type="match status" value="1"/>
</dbReference>
<evidence type="ECO:0000256" key="2">
    <source>
        <dbReference type="ARBA" id="ARBA00022723"/>
    </source>
</evidence>
<dbReference type="Proteomes" id="UP000002192">
    <property type="component" value="Chromosome"/>
</dbReference>
<dbReference type="HOGENOM" id="CLU_018395_0_1_6"/>
<sequence length="348" mass="40243">MKISCSIIGLPNVGKSTLFSLLTNIVVKISNFPFCTIQPNIAIIKIPDVRLYQLNDIVQSRTVVHEKIKFIDVAGLIPGAYQGVGLGMQILNHIQTTQIFIHVVRCFDNDGILHIKNNINPSRDIDILNIELILFDIEQCEKHIDFLKKNRMININKDQNLFILEKCLNYLNDGISLRNINFSQSERKNILNFNFLTYKPVIYIANVDRHYKNNIYVQKLNEIGFRENSPVILHCFMNNGEFIANSQRTILHALIDNIMFFLKLNTFFTTNINMTRSWIYESETIALDAAYNIHSDFKKGFIRAQIIKFNDFIANHGESGAKKSGRIRYEGKNYLIEEGDIIKFLFKN</sequence>
<gene>
    <name evidence="8" type="primary">ychF</name>
    <name evidence="8" type="ordered locus">Bfl344</name>
</gene>
<dbReference type="AlphaFoldDB" id="Q7VR78"/>
<name>Q7VR78_BLOFL</name>
<feature type="domain" description="OBG-type G" evidence="6">
    <location>
        <begin position="3"/>
        <end position="206"/>
    </location>
</feature>
<dbReference type="PROSITE" id="PS51880">
    <property type="entry name" value="TGS"/>
    <property type="match status" value="1"/>
</dbReference>
<dbReference type="PRINTS" id="PR00326">
    <property type="entry name" value="GTP1OBG"/>
</dbReference>
<dbReference type="GO" id="GO:0005525">
    <property type="term" value="F:GTP binding"/>
    <property type="evidence" value="ECO:0007669"/>
    <property type="project" value="InterPro"/>
</dbReference>
<dbReference type="InterPro" id="IPR012675">
    <property type="entry name" value="Beta-grasp_dom_sf"/>
</dbReference>
<dbReference type="NCBIfam" id="TIGR00092">
    <property type="entry name" value="redox-regulated ATPase YchF"/>
    <property type="match status" value="1"/>
</dbReference>